<dbReference type="NCBIfam" id="TIGR04186">
    <property type="entry name" value="GRASP_targ"/>
    <property type="match status" value="1"/>
</dbReference>
<protein>
    <submittedName>
        <fullName evidence="1">ATP-grasp-modified RiPP</fullName>
    </submittedName>
</protein>
<reference evidence="2" key="1">
    <citation type="journal article" date="2019" name="Int. J. Syst. Evol. Microbiol.">
        <title>The Global Catalogue of Microorganisms (GCM) 10K type strain sequencing project: providing services to taxonomists for standard genome sequencing and annotation.</title>
        <authorList>
            <consortium name="The Broad Institute Genomics Platform"/>
            <consortium name="The Broad Institute Genome Sequencing Center for Infectious Disease"/>
            <person name="Wu L."/>
            <person name="Ma J."/>
        </authorList>
    </citation>
    <scope>NUCLEOTIDE SEQUENCE [LARGE SCALE GENOMIC DNA]</scope>
    <source>
        <strain evidence="2">JCM 5067</strain>
    </source>
</reference>
<organism evidence="1 2">
    <name type="scientific">Streptomyces crystallinus</name>
    <dbReference type="NCBI Taxonomy" id="68191"/>
    <lineage>
        <taxon>Bacteria</taxon>
        <taxon>Bacillati</taxon>
        <taxon>Actinomycetota</taxon>
        <taxon>Actinomycetes</taxon>
        <taxon>Kitasatosporales</taxon>
        <taxon>Streptomycetaceae</taxon>
        <taxon>Streptomyces</taxon>
    </lineage>
</organism>
<proteinExistence type="predicted"/>
<name>A0ABP3PZG8_9ACTN</name>
<evidence type="ECO:0000313" key="2">
    <source>
        <dbReference type="Proteomes" id="UP001500668"/>
    </source>
</evidence>
<dbReference type="InterPro" id="IPR025744">
    <property type="entry name" value="Rbsml_synth_pep_Strp"/>
</dbReference>
<keyword evidence="2" id="KW-1185">Reference proteome</keyword>
<gene>
    <name evidence="1" type="primary">tgmA_1</name>
    <name evidence="1" type="ORF">GCM10010394_05300</name>
</gene>
<dbReference type="Proteomes" id="UP001500668">
    <property type="component" value="Unassembled WGS sequence"/>
</dbReference>
<comment type="caution">
    <text evidence="1">The sequence shown here is derived from an EMBL/GenBank/DDBJ whole genome shotgun (WGS) entry which is preliminary data.</text>
</comment>
<dbReference type="EMBL" id="BAAACA010000004">
    <property type="protein sequence ID" value="GAA0579682.1"/>
    <property type="molecule type" value="Genomic_DNA"/>
</dbReference>
<sequence length="65" mass="6645">MQQPFALGFARPAPAQPVAPFTYDSGMQLNVLPNGAPAVTEADIITLGSATQSTAGSATHNDDTD</sequence>
<dbReference type="Pfam" id="PF14404">
    <property type="entry name" value="Strep_pep"/>
    <property type="match status" value="1"/>
</dbReference>
<dbReference type="InterPro" id="IPR026496">
    <property type="entry name" value="GRASP_targ"/>
</dbReference>
<dbReference type="RefSeq" id="WP_344069450.1">
    <property type="nucleotide sequence ID" value="NZ_BAAACA010000004.1"/>
</dbReference>
<accession>A0ABP3PZG8</accession>
<evidence type="ECO:0000313" key="1">
    <source>
        <dbReference type="EMBL" id="GAA0579682.1"/>
    </source>
</evidence>